<name>A0ABY6KGU8_9ARAC</name>
<evidence type="ECO:0000313" key="5">
    <source>
        <dbReference type="EMBL" id="UYV67808.1"/>
    </source>
</evidence>
<gene>
    <name evidence="5" type="ORF">LAZ67_5002114</name>
</gene>
<reference evidence="5 6" key="1">
    <citation type="submission" date="2022-01" db="EMBL/GenBank/DDBJ databases">
        <title>A chromosomal length assembly of Cordylochernes scorpioides.</title>
        <authorList>
            <person name="Zeh D."/>
            <person name="Zeh J."/>
        </authorList>
    </citation>
    <scope>NUCLEOTIDE SEQUENCE [LARGE SCALE GENOMIC DNA]</scope>
    <source>
        <strain evidence="5">IN4F17</strain>
        <tissue evidence="5">Whole Body</tissue>
    </source>
</reference>
<dbReference type="CDD" id="cd14870">
    <property type="entry name" value="uS7_Mitochondria_Mammalian"/>
    <property type="match status" value="1"/>
</dbReference>
<evidence type="ECO:0000313" key="6">
    <source>
        <dbReference type="Proteomes" id="UP001235939"/>
    </source>
</evidence>
<dbReference type="InterPro" id="IPR023798">
    <property type="entry name" value="Ribosomal_uS7_dom"/>
</dbReference>
<protein>
    <submittedName>
        <fullName evidence="5">MRPS7</fullName>
    </submittedName>
</protein>
<comment type="similarity">
    <text evidence="1">Belongs to the universal ribosomal protein uS7 family.</text>
</comment>
<proteinExistence type="inferred from homology"/>
<keyword evidence="3" id="KW-0687">Ribonucleoprotein</keyword>
<feature type="domain" description="Small ribosomal subunit protein uS7" evidence="4">
    <location>
        <begin position="64"/>
        <end position="216"/>
    </location>
</feature>
<dbReference type="Pfam" id="PF00177">
    <property type="entry name" value="Ribosomal_S7"/>
    <property type="match status" value="1"/>
</dbReference>
<sequence length="224" mass="26091">MLSLFSKSIRINSGLKCLIAQYSVYPPSYIEPLIKKEALLDLEKIGAKKEYKYVPVKAAYGDHTNSLFDDPVLNKFICVITEEGRKEKARSLMTQTLELVKITQLKKYYSASNEEKKNIECDPLKIFVAAVENCKPILDIRPLQRGGVTYQVPVPISQYRQRHLAMKWLMLTAIERDKKNIRFHEQMAKELLDAYYNTGRVIRKKQELHKQCEANKSYAHYRWG</sequence>
<dbReference type="InterPro" id="IPR000235">
    <property type="entry name" value="Ribosomal_uS7"/>
</dbReference>
<evidence type="ECO:0000256" key="1">
    <source>
        <dbReference type="ARBA" id="ARBA00007151"/>
    </source>
</evidence>
<keyword evidence="6" id="KW-1185">Reference proteome</keyword>
<organism evidence="5 6">
    <name type="scientific">Cordylochernes scorpioides</name>
    <dbReference type="NCBI Taxonomy" id="51811"/>
    <lineage>
        <taxon>Eukaryota</taxon>
        <taxon>Metazoa</taxon>
        <taxon>Ecdysozoa</taxon>
        <taxon>Arthropoda</taxon>
        <taxon>Chelicerata</taxon>
        <taxon>Arachnida</taxon>
        <taxon>Pseudoscorpiones</taxon>
        <taxon>Cheliferoidea</taxon>
        <taxon>Chernetidae</taxon>
        <taxon>Cordylochernes</taxon>
    </lineage>
</organism>
<dbReference type="Proteomes" id="UP001235939">
    <property type="component" value="Chromosome 05"/>
</dbReference>
<dbReference type="SUPFAM" id="SSF47973">
    <property type="entry name" value="Ribosomal protein S7"/>
    <property type="match status" value="1"/>
</dbReference>
<accession>A0ABY6KGU8</accession>
<keyword evidence="2" id="KW-0689">Ribosomal protein</keyword>
<dbReference type="EMBL" id="CP092867">
    <property type="protein sequence ID" value="UYV67808.1"/>
    <property type="molecule type" value="Genomic_DNA"/>
</dbReference>
<evidence type="ECO:0000256" key="3">
    <source>
        <dbReference type="ARBA" id="ARBA00023274"/>
    </source>
</evidence>
<evidence type="ECO:0000256" key="2">
    <source>
        <dbReference type="ARBA" id="ARBA00022980"/>
    </source>
</evidence>
<dbReference type="InterPro" id="IPR036823">
    <property type="entry name" value="Ribosomal_uS7_dom_sf"/>
</dbReference>
<dbReference type="Gene3D" id="1.10.455.10">
    <property type="entry name" value="Ribosomal protein S7 domain"/>
    <property type="match status" value="1"/>
</dbReference>
<evidence type="ECO:0000259" key="4">
    <source>
        <dbReference type="Pfam" id="PF00177"/>
    </source>
</evidence>
<dbReference type="PANTHER" id="PTHR11205">
    <property type="entry name" value="RIBOSOMAL PROTEIN S7"/>
    <property type="match status" value="1"/>
</dbReference>